<dbReference type="AlphaFoldDB" id="A0A812URA3"/>
<dbReference type="InterPro" id="IPR050600">
    <property type="entry name" value="SETD3_SETD6_MTase"/>
</dbReference>
<dbReference type="InterPro" id="IPR046341">
    <property type="entry name" value="SET_dom_sf"/>
</dbReference>
<feature type="domain" description="SET" evidence="5">
    <location>
        <begin position="30"/>
        <end position="280"/>
    </location>
</feature>
<dbReference type="Gene3D" id="3.90.1420.10">
    <property type="entry name" value="Rubisco LSMT, substrate-binding domain"/>
    <property type="match status" value="1"/>
</dbReference>
<reference evidence="6" key="1">
    <citation type="submission" date="2021-02" db="EMBL/GenBank/DDBJ databases">
        <authorList>
            <person name="Dougan E. K."/>
            <person name="Rhodes N."/>
            <person name="Thang M."/>
            <person name="Chan C."/>
        </authorList>
    </citation>
    <scope>NUCLEOTIDE SEQUENCE</scope>
</reference>
<proteinExistence type="predicted"/>
<evidence type="ECO:0000313" key="7">
    <source>
        <dbReference type="Proteomes" id="UP000604046"/>
    </source>
</evidence>
<evidence type="ECO:0000256" key="1">
    <source>
        <dbReference type="ARBA" id="ARBA00022603"/>
    </source>
</evidence>
<dbReference type="PANTHER" id="PTHR13271">
    <property type="entry name" value="UNCHARACTERIZED PUTATIVE METHYLTRANSFERASE"/>
    <property type="match status" value="1"/>
</dbReference>
<gene>
    <name evidence="6" type="primary">setd3</name>
    <name evidence="6" type="ORF">SNAT2548_LOCUS32752</name>
</gene>
<dbReference type="OrthoDB" id="42889at2759"/>
<dbReference type="GO" id="GO:0016279">
    <property type="term" value="F:protein-lysine N-methyltransferase activity"/>
    <property type="evidence" value="ECO:0007669"/>
    <property type="project" value="TreeGrafter"/>
</dbReference>
<dbReference type="SUPFAM" id="SSF82199">
    <property type="entry name" value="SET domain"/>
    <property type="match status" value="1"/>
</dbReference>
<dbReference type="EMBL" id="CAJNDS010002723">
    <property type="protein sequence ID" value="CAE7574095.1"/>
    <property type="molecule type" value="Genomic_DNA"/>
</dbReference>
<dbReference type="CDD" id="cd10527">
    <property type="entry name" value="SET_LSMT"/>
    <property type="match status" value="1"/>
</dbReference>
<evidence type="ECO:0000256" key="4">
    <source>
        <dbReference type="SAM" id="MobiDB-lite"/>
    </source>
</evidence>
<feature type="compositionally biased region" description="Acidic residues" evidence="4">
    <location>
        <begin position="453"/>
        <end position="478"/>
    </location>
</feature>
<dbReference type="PANTHER" id="PTHR13271:SF155">
    <property type="entry name" value="SET DOMAIN-CONTAINING PROTEIN"/>
    <property type="match status" value="1"/>
</dbReference>
<keyword evidence="1" id="KW-0489">Methyltransferase</keyword>
<keyword evidence="3" id="KW-0949">S-adenosyl-L-methionine</keyword>
<evidence type="ECO:0000256" key="3">
    <source>
        <dbReference type="ARBA" id="ARBA00022691"/>
    </source>
</evidence>
<dbReference type="InterPro" id="IPR036464">
    <property type="entry name" value="Rubisco_LSMT_subst-bd_sf"/>
</dbReference>
<dbReference type="PROSITE" id="PS50280">
    <property type="entry name" value="SET"/>
    <property type="match status" value="1"/>
</dbReference>
<comment type="caution">
    <text evidence="6">The sequence shown here is derived from an EMBL/GenBank/DDBJ whole genome shotgun (WGS) entry which is preliminary data.</text>
</comment>
<accession>A0A812URA3</accession>
<keyword evidence="7" id="KW-1185">Reference proteome</keyword>
<evidence type="ECO:0000259" key="5">
    <source>
        <dbReference type="PROSITE" id="PS50280"/>
    </source>
</evidence>
<dbReference type="SUPFAM" id="SSF81822">
    <property type="entry name" value="RuBisCo LSMT C-terminal, substrate-binding domain"/>
    <property type="match status" value="1"/>
</dbReference>
<sequence length="478" mass="53181">MALHTGETTQQQAMIEAFRTWCREQACDMSRVRVDRTSSGLGLVAEQDIGAGEVGLSVPLEALLTVSAAAKTDIGQAALNSATTRQGRLSSQALMYLVMVDGWHDPASKWHSYLRLIPTRHHDPLWWTDQERQERLEGTQLFHEAHRHMSQLRDVYDSLFPALSQELPAFFPVERYTFQAFLWARSSLSSRCFSMQQLRSWLEPDGQEPRTPPNVDPAAHEAERLADDCPAALCPLLDMTNHNPETQVRVGLVRCAGAVHLGISCTSPVAAGGEFFNNYGSSRTNLQLLLAHGFCVPNNACDALPVKIRTDDARRPQLQRQALELAGLQPAEVHELSLKNLLPPRLLALLRILCMRPDGLKTYVKHGSDLLLKLQSPVPPTIDYCEECELEALSTLEGQLLTQQSRIPPPDLSAPSAPERHAAVYRAGQLAIISEALKELRRRRQLFCSENSLLEEEEEEEEEGDSVASEEDADDAST</sequence>
<name>A0A812URA3_9DINO</name>
<dbReference type="InterPro" id="IPR001214">
    <property type="entry name" value="SET_dom"/>
</dbReference>
<protein>
    <submittedName>
        <fullName evidence="6">Setd3 protein</fullName>
    </submittedName>
</protein>
<keyword evidence="2" id="KW-0808">Transferase</keyword>
<feature type="region of interest" description="Disordered" evidence="4">
    <location>
        <begin position="451"/>
        <end position="478"/>
    </location>
</feature>
<organism evidence="6 7">
    <name type="scientific">Symbiodinium natans</name>
    <dbReference type="NCBI Taxonomy" id="878477"/>
    <lineage>
        <taxon>Eukaryota</taxon>
        <taxon>Sar</taxon>
        <taxon>Alveolata</taxon>
        <taxon>Dinophyceae</taxon>
        <taxon>Suessiales</taxon>
        <taxon>Symbiodiniaceae</taxon>
        <taxon>Symbiodinium</taxon>
    </lineage>
</organism>
<dbReference type="GO" id="GO:0032259">
    <property type="term" value="P:methylation"/>
    <property type="evidence" value="ECO:0007669"/>
    <property type="project" value="UniProtKB-KW"/>
</dbReference>
<evidence type="ECO:0000313" key="6">
    <source>
        <dbReference type="EMBL" id="CAE7574095.1"/>
    </source>
</evidence>
<dbReference type="Proteomes" id="UP000604046">
    <property type="component" value="Unassembled WGS sequence"/>
</dbReference>
<evidence type="ECO:0000256" key="2">
    <source>
        <dbReference type="ARBA" id="ARBA00022679"/>
    </source>
</evidence>
<dbReference type="Gene3D" id="3.90.1410.10">
    <property type="entry name" value="set domain protein methyltransferase, domain 1"/>
    <property type="match status" value="1"/>
</dbReference>